<protein>
    <submittedName>
        <fullName evidence="3">Probable integral membrane protein NMA1898</fullName>
    </submittedName>
</protein>
<gene>
    <name evidence="3" type="ORF">MNB_SV-4-1180</name>
</gene>
<dbReference type="Gene3D" id="3.40.50.300">
    <property type="entry name" value="P-loop containing nucleotide triphosphate hydrolases"/>
    <property type="match status" value="1"/>
</dbReference>
<dbReference type="SUPFAM" id="SSF52540">
    <property type="entry name" value="P-loop containing nucleoside triphosphate hydrolases"/>
    <property type="match status" value="1"/>
</dbReference>
<feature type="transmembrane region" description="Helical" evidence="1">
    <location>
        <begin position="339"/>
        <end position="357"/>
    </location>
</feature>
<evidence type="ECO:0000313" key="3">
    <source>
        <dbReference type="EMBL" id="SFV90000.1"/>
    </source>
</evidence>
<keyword evidence="1" id="KW-0472">Membrane</keyword>
<reference evidence="3" key="1">
    <citation type="submission" date="2016-10" db="EMBL/GenBank/DDBJ databases">
        <authorList>
            <person name="de Groot N.N."/>
        </authorList>
    </citation>
    <scope>NUCLEOTIDE SEQUENCE</scope>
</reference>
<feature type="domain" description="G" evidence="2">
    <location>
        <begin position="10"/>
        <end position="98"/>
    </location>
</feature>
<dbReference type="GO" id="GO:0002098">
    <property type="term" value="P:tRNA wobble uridine modification"/>
    <property type="evidence" value="ECO:0007669"/>
    <property type="project" value="TreeGrafter"/>
</dbReference>
<dbReference type="EMBL" id="FPIB01000007">
    <property type="protein sequence ID" value="SFV90000.1"/>
    <property type="molecule type" value="Genomic_DNA"/>
</dbReference>
<name>A0A1W1E7V4_9ZZZZ</name>
<keyword evidence="1" id="KW-0812">Transmembrane</keyword>
<dbReference type="Pfam" id="PF11981">
    <property type="entry name" value="DUF3482"/>
    <property type="match status" value="1"/>
</dbReference>
<proteinExistence type="predicted"/>
<dbReference type="GO" id="GO:0005525">
    <property type="term" value="F:GTP binding"/>
    <property type="evidence" value="ECO:0007669"/>
    <property type="project" value="InterPro"/>
</dbReference>
<evidence type="ECO:0000259" key="2">
    <source>
        <dbReference type="Pfam" id="PF01926"/>
    </source>
</evidence>
<dbReference type="GO" id="GO:0005829">
    <property type="term" value="C:cytosol"/>
    <property type="evidence" value="ECO:0007669"/>
    <property type="project" value="TreeGrafter"/>
</dbReference>
<dbReference type="Pfam" id="PF01926">
    <property type="entry name" value="MMR_HSR1"/>
    <property type="match status" value="1"/>
</dbReference>
<sequence length="468" mass="53095">MNDLLTYPKFAVVGHPNKGKSSIVASLAMDDTVAISDTPGTTTHKKSYPLKVDGEVLYELYDTPGFQRARAVLAWLRQHDVSADRRHEVVKAFIDVHRNDLRFSDEIELLEPIMEGAGIIYIVDASKPYGEEYEAEMEILRWTGQPSMALINHIDAQDYSTSWKQALGGYFQMIRSYNPMTATPAQHIAILESMAQLREEWTAQVKRSVALFQTYHTQMIERSSVVIVSLMQRALRYVARMPLENESADEAAKDALMRAYKETLRRFEAEAQKQIDRIWHHDHMQKEVTPIGFEEMDLFSEESASVFGLTRKELLITGITGGALTGAGIDLLFAGHTFFIGGAIGAVAGGIGAFMAFDELSDIKVLGKRLGRRYLETGPMQNRNFPYILLGRMLYYTTAVVIRSHAKRDTFVLTPDHAFKEKWLDEKSKKILERFHKQLRSGKKMDDQAQREYEALVSQKLADVMGRE</sequence>
<dbReference type="InterPro" id="IPR027417">
    <property type="entry name" value="P-loop_NTPase"/>
</dbReference>
<dbReference type="InterPro" id="IPR021871">
    <property type="entry name" value="DUF3482"/>
</dbReference>
<dbReference type="PANTHER" id="PTHR42714:SF2">
    <property type="entry name" value="TRNA MODIFICATION GTPASE GTPBP3, MITOCHONDRIAL"/>
    <property type="match status" value="1"/>
</dbReference>
<dbReference type="InterPro" id="IPR006073">
    <property type="entry name" value="GTP-bd"/>
</dbReference>
<dbReference type="GO" id="GO:0030488">
    <property type="term" value="P:tRNA methylation"/>
    <property type="evidence" value="ECO:0007669"/>
    <property type="project" value="TreeGrafter"/>
</dbReference>
<dbReference type="PANTHER" id="PTHR42714">
    <property type="entry name" value="TRNA MODIFICATION GTPASE GTPBP3"/>
    <property type="match status" value="1"/>
</dbReference>
<accession>A0A1W1E7V4</accession>
<organism evidence="3">
    <name type="scientific">hydrothermal vent metagenome</name>
    <dbReference type="NCBI Taxonomy" id="652676"/>
    <lineage>
        <taxon>unclassified sequences</taxon>
        <taxon>metagenomes</taxon>
        <taxon>ecological metagenomes</taxon>
    </lineage>
</organism>
<keyword evidence="1" id="KW-1133">Transmembrane helix</keyword>
<dbReference type="AlphaFoldDB" id="A0A1W1E7V4"/>
<evidence type="ECO:0000256" key="1">
    <source>
        <dbReference type="SAM" id="Phobius"/>
    </source>
</evidence>